<keyword evidence="1 2" id="KW-0732">Signal</keyword>
<dbReference type="InterPro" id="IPR006170">
    <property type="entry name" value="PBP/GOBP"/>
</dbReference>
<name>A0A0X9KLL4_ATHDI</name>
<reference evidence="3" key="1">
    <citation type="submission" date="2015-06" db="EMBL/GenBank/DDBJ databases">
        <authorList>
            <person name="Hoefler B.C."/>
            <person name="Straight P.D."/>
        </authorList>
    </citation>
    <scope>NUCLEOTIDE SEQUENCE</scope>
    <source>
        <tissue evidence="3">Antennae</tissue>
    </source>
</reference>
<dbReference type="EMBL" id="KT220703">
    <property type="protein sequence ID" value="ALZ45421.1"/>
    <property type="molecule type" value="mRNA"/>
</dbReference>
<gene>
    <name evidence="3" type="primary">OBP6</name>
</gene>
<dbReference type="Pfam" id="PF01395">
    <property type="entry name" value="PBP_GOBP"/>
    <property type="match status" value="1"/>
</dbReference>
<dbReference type="InterPro" id="IPR036728">
    <property type="entry name" value="PBP_GOBP_sf"/>
</dbReference>
<proteinExistence type="evidence at transcript level"/>
<dbReference type="Gene3D" id="1.10.238.20">
    <property type="entry name" value="Pheromone/general odorant binding protein domain"/>
    <property type="match status" value="1"/>
</dbReference>
<evidence type="ECO:0000256" key="2">
    <source>
        <dbReference type="SAM" id="SignalP"/>
    </source>
</evidence>
<dbReference type="GO" id="GO:0005549">
    <property type="term" value="F:odorant binding"/>
    <property type="evidence" value="ECO:0007669"/>
    <property type="project" value="InterPro"/>
</dbReference>
<protein>
    <submittedName>
        <fullName evidence="3">Odorant binding protein 6</fullName>
    </submittedName>
</protein>
<dbReference type="PANTHER" id="PTHR11857">
    <property type="entry name" value="ODORANT BINDING PROTEIN-RELATED"/>
    <property type="match status" value="1"/>
</dbReference>
<evidence type="ECO:0000256" key="1">
    <source>
        <dbReference type="ARBA" id="ARBA00022729"/>
    </source>
</evidence>
<dbReference type="AlphaFoldDB" id="A0A0X9KLL4"/>
<dbReference type="SUPFAM" id="SSF47565">
    <property type="entry name" value="Insect pheromone/odorant-binding proteins"/>
    <property type="match status" value="1"/>
</dbReference>
<feature type="signal peptide" evidence="2">
    <location>
        <begin position="1"/>
        <end position="20"/>
    </location>
</feature>
<dbReference type="GO" id="GO:0007608">
    <property type="term" value="P:sensory perception of smell"/>
    <property type="evidence" value="ECO:0007669"/>
    <property type="project" value="TreeGrafter"/>
</dbReference>
<dbReference type="SMART" id="SM00708">
    <property type="entry name" value="PhBP"/>
    <property type="match status" value="1"/>
</dbReference>
<organism evidence="3">
    <name type="scientific">Athetis dissimilis</name>
    <name type="common">Moth</name>
    <name type="synonym">Proxenus dissimilis</name>
    <dbReference type="NCBI Taxonomy" id="1737331"/>
    <lineage>
        <taxon>Eukaryota</taxon>
        <taxon>Metazoa</taxon>
        <taxon>Ecdysozoa</taxon>
        <taxon>Arthropoda</taxon>
        <taxon>Hexapoda</taxon>
        <taxon>Insecta</taxon>
        <taxon>Pterygota</taxon>
        <taxon>Neoptera</taxon>
        <taxon>Endopterygota</taxon>
        <taxon>Lepidoptera</taxon>
        <taxon>Glossata</taxon>
        <taxon>Ditrysia</taxon>
        <taxon>Noctuoidea</taxon>
        <taxon>Noctuidae</taxon>
        <taxon>Noctuinae</taxon>
        <taxon>Athetis</taxon>
    </lineage>
</organism>
<dbReference type="CDD" id="cd23992">
    <property type="entry name" value="PBP_GOBP"/>
    <property type="match status" value="1"/>
</dbReference>
<sequence length="147" mass="16653">MFHLYISVFIYCVFSMSVKASSLDELKTKYVELILECSNSYPITGDDMSELRQKTMPDSEPVKCLFACVYKKAGMMNEHGQLSVQGVNEMTRKYLADDPEKIKKSEEFTQACESVNDVEVSDGERGCDRAALIFKCTVEKSPDFDLL</sequence>
<evidence type="ECO:0000313" key="3">
    <source>
        <dbReference type="EMBL" id="ALZ45421.1"/>
    </source>
</evidence>
<accession>A0A0X9KLL4</accession>
<feature type="chain" id="PRO_5007072104" evidence="2">
    <location>
        <begin position="21"/>
        <end position="147"/>
    </location>
</feature>
<dbReference type="GO" id="GO:0005615">
    <property type="term" value="C:extracellular space"/>
    <property type="evidence" value="ECO:0007669"/>
    <property type="project" value="TreeGrafter"/>
</dbReference>